<reference evidence="4 5" key="1">
    <citation type="journal article" date="2019" name="Int. J. Syst. Evol. Microbiol.">
        <title>The Global Catalogue of Microorganisms (GCM) 10K type strain sequencing project: providing services to taxonomists for standard genome sequencing and annotation.</title>
        <authorList>
            <consortium name="The Broad Institute Genomics Platform"/>
            <consortium name="The Broad Institute Genome Sequencing Center for Infectious Disease"/>
            <person name="Wu L."/>
            <person name="Ma J."/>
        </authorList>
    </citation>
    <scope>NUCLEOTIDE SEQUENCE [LARGE SCALE GENOMIC DNA]</scope>
    <source>
        <strain evidence="4 5">JCM 16034</strain>
    </source>
</reference>
<evidence type="ECO:0000313" key="5">
    <source>
        <dbReference type="Proteomes" id="UP001500432"/>
    </source>
</evidence>
<organism evidence="4 5">
    <name type="scientific">Sinomonas flava</name>
    <dbReference type="NCBI Taxonomy" id="496857"/>
    <lineage>
        <taxon>Bacteria</taxon>
        <taxon>Bacillati</taxon>
        <taxon>Actinomycetota</taxon>
        <taxon>Actinomycetes</taxon>
        <taxon>Micrococcales</taxon>
        <taxon>Micrococcaceae</taxon>
        <taxon>Sinomonas</taxon>
    </lineage>
</organism>
<accession>A0ABN3BVR0</accession>
<feature type="transmembrane region" description="Helical" evidence="2">
    <location>
        <begin position="164"/>
        <end position="191"/>
    </location>
</feature>
<feature type="domain" description="DUF4190" evidence="3">
    <location>
        <begin position="162"/>
        <end position="222"/>
    </location>
</feature>
<keyword evidence="5" id="KW-1185">Reference proteome</keyword>
<dbReference type="InterPro" id="IPR025241">
    <property type="entry name" value="DUF4190"/>
</dbReference>
<name>A0ABN3BVR0_9MICC</name>
<feature type="region of interest" description="Disordered" evidence="1">
    <location>
        <begin position="1"/>
        <end position="132"/>
    </location>
</feature>
<feature type="compositionally biased region" description="Polar residues" evidence="1">
    <location>
        <begin position="57"/>
        <end position="67"/>
    </location>
</feature>
<feature type="compositionally biased region" description="Pro residues" evidence="1">
    <location>
        <begin position="28"/>
        <end position="37"/>
    </location>
</feature>
<keyword evidence="2" id="KW-0812">Transmembrane</keyword>
<feature type="compositionally biased region" description="Low complexity" evidence="1">
    <location>
        <begin position="69"/>
        <end position="118"/>
    </location>
</feature>
<feature type="compositionally biased region" description="Low complexity" evidence="1">
    <location>
        <begin position="38"/>
        <end position="55"/>
    </location>
</feature>
<evidence type="ECO:0000259" key="3">
    <source>
        <dbReference type="Pfam" id="PF13828"/>
    </source>
</evidence>
<protein>
    <recommendedName>
        <fullName evidence="3">DUF4190 domain-containing protein</fullName>
    </recommendedName>
</protein>
<comment type="caution">
    <text evidence="4">The sequence shown here is derived from an EMBL/GenBank/DDBJ whole genome shotgun (WGS) entry which is preliminary data.</text>
</comment>
<evidence type="ECO:0000313" key="4">
    <source>
        <dbReference type="EMBL" id="GAA2200901.1"/>
    </source>
</evidence>
<gene>
    <name evidence="4" type="ORF">GCM10009849_23290</name>
</gene>
<evidence type="ECO:0000256" key="2">
    <source>
        <dbReference type="SAM" id="Phobius"/>
    </source>
</evidence>
<evidence type="ECO:0000256" key="1">
    <source>
        <dbReference type="SAM" id="MobiDB-lite"/>
    </source>
</evidence>
<sequence length="239" mass="24852">MTLDKDRSNATEPIPSNPTQPLQHHLPPGAPPIPGAPGPAAQQPGQQGFSQQGPPTSGAQSPSQQFRSGAVPQQVQGGYPGPQGQNQGQFGQNQGQFGQNQNQYGQNQNQYGQYPGAQLPGSPYPGAQYPGAGFQGPAQGYPGYAQPGYGQLPYAPPAPKGLSLASMICGIAVFVGFGFFILPQIAAVVLGHMGLRREPAGRGFAIAGLVMGYVGVALTLLFLVFFIIAVSSARSPYTY</sequence>
<dbReference type="Pfam" id="PF13828">
    <property type="entry name" value="DUF4190"/>
    <property type="match status" value="1"/>
</dbReference>
<keyword evidence="2" id="KW-1133">Transmembrane helix</keyword>
<feature type="transmembrane region" description="Helical" evidence="2">
    <location>
        <begin position="203"/>
        <end position="230"/>
    </location>
</feature>
<proteinExistence type="predicted"/>
<keyword evidence="2" id="KW-0472">Membrane</keyword>
<dbReference type="Proteomes" id="UP001500432">
    <property type="component" value="Unassembled WGS sequence"/>
</dbReference>
<dbReference type="EMBL" id="BAAAQW010000006">
    <property type="protein sequence ID" value="GAA2200901.1"/>
    <property type="molecule type" value="Genomic_DNA"/>
</dbReference>